<name>A0A9N9X115_PHACE</name>
<evidence type="ECO:0000313" key="2">
    <source>
        <dbReference type="EMBL" id="CAG9814671.1"/>
    </source>
</evidence>
<evidence type="ECO:0000313" key="3">
    <source>
        <dbReference type="Proteomes" id="UP001153737"/>
    </source>
</evidence>
<gene>
    <name evidence="2" type="ORF">PHAECO_LOCUS2752</name>
</gene>
<evidence type="ECO:0000259" key="1">
    <source>
        <dbReference type="Pfam" id="PF20700"/>
    </source>
</evidence>
<accession>A0A9N9X115</accession>
<keyword evidence="3" id="KW-1185">Reference proteome</keyword>
<proteinExistence type="predicted"/>
<reference evidence="2" key="1">
    <citation type="submission" date="2022-01" db="EMBL/GenBank/DDBJ databases">
        <authorList>
            <person name="King R."/>
        </authorList>
    </citation>
    <scope>NUCLEOTIDE SEQUENCE</scope>
</reference>
<protein>
    <recommendedName>
        <fullName evidence="1">Mutator-like transposase domain-containing protein</fullName>
    </recommendedName>
</protein>
<dbReference type="Proteomes" id="UP001153737">
    <property type="component" value="Chromosome 11"/>
</dbReference>
<dbReference type="InterPro" id="IPR049012">
    <property type="entry name" value="Mutator_transp_dom"/>
</dbReference>
<dbReference type="Pfam" id="PF20700">
    <property type="entry name" value="Mutator"/>
    <property type="match status" value="1"/>
</dbReference>
<dbReference type="EMBL" id="OU896717">
    <property type="protein sequence ID" value="CAG9814671.1"/>
    <property type="molecule type" value="Genomic_DNA"/>
</dbReference>
<dbReference type="AlphaFoldDB" id="A0A9N9X115"/>
<reference evidence="2" key="2">
    <citation type="submission" date="2022-10" db="EMBL/GenBank/DDBJ databases">
        <authorList>
            <consortium name="ENA_rothamsted_submissions"/>
            <consortium name="culmorum"/>
            <person name="King R."/>
        </authorList>
    </citation>
    <scope>NUCLEOTIDE SEQUENCE</scope>
</reference>
<feature type="domain" description="Mutator-like transposase" evidence="1">
    <location>
        <begin position="1"/>
        <end position="129"/>
    </location>
</feature>
<organism evidence="2 3">
    <name type="scientific">Phaedon cochleariae</name>
    <name type="common">Mustard beetle</name>
    <dbReference type="NCBI Taxonomy" id="80249"/>
    <lineage>
        <taxon>Eukaryota</taxon>
        <taxon>Metazoa</taxon>
        <taxon>Ecdysozoa</taxon>
        <taxon>Arthropoda</taxon>
        <taxon>Hexapoda</taxon>
        <taxon>Insecta</taxon>
        <taxon>Pterygota</taxon>
        <taxon>Neoptera</taxon>
        <taxon>Endopterygota</taxon>
        <taxon>Coleoptera</taxon>
        <taxon>Polyphaga</taxon>
        <taxon>Cucujiformia</taxon>
        <taxon>Chrysomeloidea</taxon>
        <taxon>Chrysomelidae</taxon>
        <taxon>Chrysomelinae</taxon>
        <taxon>Chrysomelini</taxon>
        <taxon>Phaedon</taxon>
    </lineage>
</organism>
<sequence>MVVDGFNQSEEMHGVRYLKFIGDGDSSVFSKIQHSVRYGKEVRKIECTNHALENYGKRLRTMKEDTQINHKRRKLLTNLKIQALTKRAKTSIYEHAKNAIHNVDLLRSDLRNGLHHVYGDHSNCREGICNTVGDMTNIIIPELKSSTIYNHLNARDDSFVAKEGSKLQARDMSFSDDIPPTLPSANVLKKAKQEEIGKRLGLTSTDPVKNLQIVKHTTHEGSIHAIGTEPISCIGYQNRAYYMKLATKVKEYFSMLLMLQVAYLLEFPFYSKTSKREINQNLKNRKTFICTKICGNEPDIDEFKSCQVYQMISARHDASFSTFFFHEIMRSGAPRPKIMVTDFGKVSLIGVASALANCSDLKNYMSICYKLIVLGAVVEHPTCCLRLDVSHFIAQIARWKCLRNLKSKVRQFNLRALEHVYLMTDFSEIEKVLGSILIVALSEHIGTDRNGQQYSSNEYLSYVDYIIRGTPNIIEPIEPSENGNDNDSEEFFEIESILDSNDSTDSTWIDRAKSLYKEAENKKNCK</sequence>
<dbReference type="OrthoDB" id="6754701at2759"/>